<keyword evidence="2 3" id="KW-0067">ATP-binding</keyword>
<dbReference type="RefSeq" id="WP_258568282.1">
    <property type="nucleotide sequence ID" value="NZ_CP092900.1"/>
</dbReference>
<evidence type="ECO:0000256" key="2">
    <source>
        <dbReference type="ARBA" id="ARBA00022840"/>
    </source>
</evidence>
<dbReference type="InterPro" id="IPR044304">
    <property type="entry name" value="NUBPL-like"/>
</dbReference>
<dbReference type="InterPro" id="IPR033756">
    <property type="entry name" value="YlxH/NBP35"/>
</dbReference>
<dbReference type="EMBL" id="CP092900">
    <property type="protein sequence ID" value="UTC24498.1"/>
    <property type="molecule type" value="Genomic_DNA"/>
</dbReference>
<dbReference type="InterPro" id="IPR027417">
    <property type="entry name" value="P-loop_NTPase"/>
</dbReference>
<dbReference type="Gene3D" id="3.40.50.300">
    <property type="entry name" value="P-loop containing nucleotide triphosphate hydrolases"/>
    <property type="match status" value="1"/>
</dbReference>
<proteinExistence type="predicted"/>
<accession>A0ABY5DIU7</accession>
<evidence type="ECO:0000313" key="4">
    <source>
        <dbReference type="Proteomes" id="UP001055955"/>
    </source>
</evidence>
<sequence length="313" mass="34934">MANSSQVHNLYEQLSALFSYEASDLKQGTLIKNNTLHFHFPVDDKQQELTKILTKFDLTFKQDILTHKSKHTAHPNISNIIAIGSGKGGVGKSTVTYLIAQALIQQGARVGILDADIYGPSQTLLHQTTDTPKITDNKMNPIKVQGAFLMSIALICSVKKAMMWRGPMIAKAITQMYQQTLWPQLDYLLIDLPPGTGDVPISICQNLPLTGHCTIRQPHPLTEMDAIRYETMMEALNIPRIIHIENHVYPCIRKTKPTDHAIHTLSYNPDYQKVSPIGDTAVHELARSMAIQLCTLPVACHAFSGFTVKQREE</sequence>
<dbReference type="PROSITE" id="PS01215">
    <property type="entry name" value="MRP"/>
    <property type="match status" value="1"/>
</dbReference>
<dbReference type="Proteomes" id="UP001055955">
    <property type="component" value="Chromosome"/>
</dbReference>
<dbReference type="InterPro" id="IPR000808">
    <property type="entry name" value="Mrp-like_CS"/>
</dbReference>
<keyword evidence="4" id="KW-1185">Reference proteome</keyword>
<keyword evidence="1" id="KW-0547">Nucleotide-binding</keyword>
<gene>
    <name evidence="3" type="ORF">MMH89_04605</name>
</gene>
<name>A0ABY5DIU7_9GAMM</name>
<organism evidence="3 4">
    <name type="scientific">Candidatus Comchoanobacter bicostacola</name>
    <dbReference type="NCBI Taxonomy" id="2919598"/>
    <lineage>
        <taxon>Bacteria</taxon>
        <taxon>Pseudomonadati</taxon>
        <taxon>Pseudomonadota</taxon>
        <taxon>Gammaproteobacteria</taxon>
        <taxon>Candidatus Comchoanobacterales</taxon>
        <taxon>Candidatus Comchoanobacteraceae</taxon>
        <taxon>Candidatus Comchoanobacter</taxon>
    </lineage>
</organism>
<reference evidence="3 4" key="1">
    <citation type="journal article" date="2022" name="Nat. Microbiol.">
        <title>The microbiome of a bacterivorous marine choanoflagellate contains a resource-demanding obligate bacterial associate.</title>
        <authorList>
            <person name="Needham D.M."/>
            <person name="Poirier C."/>
            <person name="Bachy C."/>
            <person name="George E.E."/>
            <person name="Wilken S."/>
            <person name="Yung C.C.M."/>
            <person name="Limardo A.J."/>
            <person name="Morando M."/>
            <person name="Sudek L."/>
            <person name="Malmstrom R.R."/>
            <person name="Keeling P.J."/>
            <person name="Santoro A.E."/>
            <person name="Worden A.Z."/>
        </authorList>
    </citation>
    <scope>NUCLEOTIDE SEQUENCE [LARGE SCALE GENOMIC DNA]</scope>
    <source>
        <strain evidence="3 4">Comchoano-1</strain>
    </source>
</reference>
<dbReference type="PANTHER" id="PTHR42961:SF2">
    <property type="entry name" value="IRON-SULFUR PROTEIN NUBPL"/>
    <property type="match status" value="1"/>
</dbReference>
<evidence type="ECO:0000256" key="1">
    <source>
        <dbReference type="ARBA" id="ARBA00022741"/>
    </source>
</evidence>
<dbReference type="Pfam" id="PF10609">
    <property type="entry name" value="ParA"/>
    <property type="match status" value="1"/>
</dbReference>
<evidence type="ECO:0000313" key="3">
    <source>
        <dbReference type="EMBL" id="UTC24498.1"/>
    </source>
</evidence>
<dbReference type="GO" id="GO:0005524">
    <property type="term" value="F:ATP binding"/>
    <property type="evidence" value="ECO:0007669"/>
    <property type="project" value="UniProtKB-KW"/>
</dbReference>
<dbReference type="PANTHER" id="PTHR42961">
    <property type="entry name" value="IRON-SULFUR PROTEIN NUBPL"/>
    <property type="match status" value="1"/>
</dbReference>
<dbReference type="SUPFAM" id="SSF52540">
    <property type="entry name" value="P-loop containing nucleoside triphosphate hydrolases"/>
    <property type="match status" value="1"/>
</dbReference>
<protein>
    <submittedName>
        <fullName evidence="3">Mrp/NBP35 family ATP-binding protein</fullName>
    </submittedName>
</protein>